<dbReference type="AlphaFoldDB" id="A0A4Y2I3W7"/>
<name>A0A4Y2I3W7_ARAVE</name>
<reference evidence="1 2" key="1">
    <citation type="journal article" date="2019" name="Sci. Rep.">
        <title>Orb-weaving spider Araneus ventricosus genome elucidates the spidroin gene catalogue.</title>
        <authorList>
            <person name="Kono N."/>
            <person name="Nakamura H."/>
            <person name="Ohtoshi R."/>
            <person name="Moran D.A.P."/>
            <person name="Shinohara A."/>
            <person name="Yoshida Y."/>
            <person name="Fujiwara M."/>
            <person name="Mori M."/>
            <person name="Tomita M."/>
            <person name="Arakawa K."/>
        </authorList>
    </citation>
    <scope>NUCLEOTIDE SEQUENCE [LARGE SCALE GENOMIC DNA]</scope>
</reference>
<protein>
    <submittedName>
        <fullName evidence="1">Uncharacterized protein</fullName>
    </submittedName>
</protein>
<comment type="caution">
    <text evidence="1">The sequence shown here is derived from an EMBL/GenBank/DDBJ whole genome shotgun (WGS) entry which is preliminary data.</text>
</comment>
<sequence length="94" mass="10894">MSCSATFSCKFRCRAQAEMAWWEGRGSGPKSSSFKTRFQKIRHVYGWAWCGLNTTSRIKYPTAHMARKFGQREVDSSVVLVIRARFKIMRHVSN</sequence>
<evidence type="ECO:0000313" key="1">
    <source>
        <dbReference type="EMBL" id="GBM72461.1"/>
    </source>
</evidence>
<proteinExistence type="predicted"/>
<evidence type="ECO:0000313" key="2">
    <source>
        <dbReference type="Proteomes" id="UP000499080"/>
    </source>
</evidence>
<gene>
    <name evidence="1" type="ORF">AVEN_193856_1</name>
</gene>
<organism evidence="1 2">
    <name type="scientific">Araneus ventricosus</name>
    <name type="common">Orbweaver spider</name>
    <name type="synonym">Epeira ventricosa</name>
    <dbReference type="NCBI Taxonomy" id="182803"/>
    <lineage>
        <taxon>Eukaryota</taxon>
        <taxon>Metazoa</taxon>
        <taxon>Ecdysozoa</taxon>
        <taxon>Arthropoda</taxon>
        <taxon>Chelicerata</taxon>
        <taxon>Arachnida</taxon>
        <taxon>Araneae</taxon>
        <taxon>Araneomorphae</taxon>
        <taxon>Entelegynae</taxon>
        <taxon>Araneoidea</taxon>
        <taxon>Araneidae</taxon>
        <taxon>Araneus</taxon>
    </lineage>
</organism>
<keyword evidence="2" id="KW-1185">Reference proteome</keyword>
<accession>A0A4Y2I3W7</accession>
<dbReference type="EMBL" id="BGPR01261361">
    <property type="protein sequence ID" value="GBM72461.1"/>
    <property type="molecule type" value="Genomic_DNA"/>
</dbReference>
<dbReference type="Proteomes" id="UP000499080">
    <property type="component" value="Unassembled WGS sequence"/>
</dbReference>